<feature type="compositionally biased region" description="Acidic residues" evidence="9">
    <location>
        <begin position="623"/>
        <end position="638"/>
    </location>
</feature>
<sequence>MSKIIGIDLGTTNSCVAIMDGDKVKVIENAEGDRTTPSIIAYTDDGETLVGQSAKRQAVTNPDNTLYAIKRLIGRRFEDDVVQKDIKMVPYKIAKADNGDAWVEVKGQKMAPPQVSAEVLKKMKKTAEDYLGEKVTEAVITVPAYFNDSQRQATKDAGKIAGLEVKRIINEPTAAALAYGMDKQSGDRTVAVYDLGGGTFDLSIIEIADVDGEHQFEVLATNGDTFLGGEDFDLKVIEYLADQFKKDSGIDLRGDSLAMQRLKEAGEKAKIELSSSQQTDVNLPYITADASGPKHMNVKLTRAKLESLVEDLVDRSLEPCKVALKDAGMSASEVDEVILVGGQTRMPLVQEKVKNFFGKEARKDVNPDEAVAMGAAIQAAVLSGDVKDVLLLDVTPLTLGIETMGGVATPLIEKNTTIPTKKSQTFSTADDNQTAVTIHVVQGERKQASQNKSLGRFDLADIPPAPRGVPQIEVTFDIDANGILNVSAKDKATGKEQSIVIKASSGLNDDEIEKMVSDAEANAEEDRKFEELVQARNQGDAMVHAVRKTLTEAGDKVTDSEKESIETAIKDLEQALEGSDKEDIEAKTQKLTEVSSELAQKMYADQAEQAGGQEEAQAQPGDDAVDAEFEEVKDDDKR</sequence>
<protein>
    <recommendedName>
        <fullName evidence="2 7">Chaperone protein DnaK</fullName>
    </recommendedName>
    <alternativeName>
        <fullName evidence="7">HSP70</fullName>
    </alternativeName>
    <alternativeName>
        <fullName evidence="7">Heat shock 70 kDa protein</fullName>
    </alternativeName>
    <alternativeName>
        <fullName evidence="7">Heat shock protein 70</fullName>
    </alternativeName>
</protein>
<dbReference type="Proteomes" id="UP000663555">
    <property type="component" value="Chromosome"/>
</dbReference>
<reference evidence="10 11" key="1">
    <citation type="submission" date="2021-03" db="EMBL/GenBank/DDBJ databases">
        <title>Genome sequencing of Marinobacter sp. LPB0319.</title>
        <authorList>
            <person name="Kim J."/>
        </authorList>
    </citation>
    <scope>NUCLEOTIDE SEQUENCE [LARGE SCALE GENOMIC DNA]</scope>
    <source>
        <strain evidence="10 11">LPB0319</strain>
    </source>
</reference>
<dbReference type="Gene3D" id="1.20.1270.10">
    <property type="match status" value="1"/>
</dbReference>
<keyword evidence="4 7" id="KW-0547">Nucleotide-binding</keyword>
<feature type="region of interest" description="Disordered" evidence="9">
    <location>
        <begin position="599"/>
        <end position="638"/>
    </location>
</feature>
<evidence type="ECO:0000313" key="10">
    <source>
        <dbReference type="EMBL" id="QSP95058.1"/>
    </source>
</evidence>
<dbReference type="PANTHER" id="PTHR19375">
    <property type="entry name" value="HEAT SHOCK PROTEIN 70KDA"/>
    <property type="match status" value="1"/>
</dbReference>
<dbReference type="Gene3D" id="2.60.34.10">
    <property type="entry name" value="Substrate Binding Domain Of DNAk, Chain A, domain 1"/>
    <property type="match status" value="1"/>
</dbReference>
<dbReference type="NCBIfam" id="NF001413">
    <property type="entry name" value="PRK00290.1"/>
    <property type="match status" value="1"/>
</dbReference>
<dbReference type="CDD" id="cd10234">
    <property type="entry name" value="ASKHA_NBD_HSP70_DnaK-like"/>
    <property type="match status" value="1"/>
</dbReference>
<keyword evidence="11" id="KW-1185">Reference proteome</keyword>
<accession>A0ABX7MXY1</accession>
<dbReference type="InterPro" id="IPR029047">
    <property type="entry name" value="HSP70_peptide-bd_sf"/>
</dbReference>
<keyword evidence="5 7" id="KW-0067">ATP-binding</keyword>
<evidence type="ECO:0000256" key="8">
    <source>
        <dbReference type="RuleBase" id="RU003322"/>
    </source>
</evidence>
<proteinExistence type="evidence at transcript level"/>
<dbReference type="PROSITE" id="PS01036">
    <property type="entry name" value="HSP70_3"/>
    <property type="match status" value="1"/>
</dbReference>
<evidence type="ECO:0000313" key="11">
    <source>
        <dbReference type="Proteomes" id="UP000663555"/>
    </source>
</evidence>
<keyword evidence="3 7" id="KW-0597">Phosphoprotein</keyword>
<dbReference type="SUPFAM" id="SSF100920">
    <property type="entry name" value="Heat shock protein 70kD (HSP70), peptide-binding domain"/>
    <property type="match status" value="1"/>
</dbReference>
<comment type="similarity">
    <text evidence="1 7 8">Belongs to the heat shock protein 70 family.</text>
</comment>
<dbReference type="NCBIfam" id="NF003520">
    <property type="entry name" value="PRK05183.1"/>
    <property type="match status" value="1"/>
</dbReference>
<dbReference type="RefSeq" id="WP_206644265.1">
    <property type="nucleotide sequence ID" value="NZ_CP071247.1"/>
</dbReference>
<evidence type="ECO:0000256" key="1">
    <source>
        <dbReference type="ARBA" id="ARBA00007381"/>
    </source>
</evidence>
<evidence type="ECO:0000256" key="5">
    <source>
        <dbReference type="ARBA" id="ARBA00022840"/>
    </source>
</evidence>
<dbReference type="PROSITE" id="PS00329">
    <property type="entry name" value="HSP70_2"/>
    <property type="match status" value="1"/>
</dbReference>
<evidence type="ECO:0000256" key="2">
    <source>
        <dbReference type="ARBA" id="ARBA00014415"/>
    </source>
</evidence>
<evidence type="ECO:0000256" key="4">
    <source>
        <dbReference type="ARBA" id="ARBA00022741"/>
    </source>
</evidence>
<dbReference type="EMBL" id="CP071247">
    <property type="protein sequence ID" value="QSP95058.1"/>
    <property type="molecule type" value="Genomic_DNA"/>
</dbReference>
<dbReference type="SUPFAM" id="SSF53067">
    <property type="entry name" value="Actin-like ATPase domain"/>
    <property type="match status" value="2"/>
</dbReference>
<comment type="induction">
    <text evidence="7">By stress conditions e.g. heat shock.</text>
</comment>
<dbReference type="Gene3D" id="3.90.640.10">
    <property type="entry name" value="Actin, Chain A, domain 4"/>
    <property type="match status" value="1"/>
</dbReference>
<evidence type="ECO:0000256" key="7">
    <source>
        <dbReference type="HAMAP-Rule" id="MF_00332"/>
    </source>
</evidence>
<dbReference type="NCBIfam" id="TIGR02350">
    <property type="entry name" value="prok_dnaK"/>
    <property type="match status" value="1"/>
</dbReference>
<gene>
    <name evidence="7 10" type="primary">dnaK</name>
    <name evidence="10" type="ORF">LPB19_01140</name>
</gene>
<keyword evidence="7" id="KW-0143">Chaperone</keyword>
<evidence type="ECO:0000256" key="6">
    <source>
        <dbReference type="ARBA" id="ARBA00023016"/>
    </source>
</evidence>
<name>A0ABX7MXY1_9GAMM</name>
<dbReference type="InterPro" id="IPR018181">
    <property type="entry name" value="Heat_shock_70_CS"/>
</dbReference>
<evidence type="ECO:0000256" key="3">
    <source>
        <dbReference type="ARBA" id="ARBA00022553"/>
    </source>
</evidence>
<dbReference type="InterPro" id="IPR013126">
    <property type="entry name" value="Hsp_70_fam"/>
</dbReference>
<dbReference type="InterPro" id="IPR012725">
    <property type="entry name" value="Chaperone_DnaK"/>
</dbReference>
<dbReference type="InterPro" id="IPR029048">
    <property type="entry name" value="HSP70_C_sf"/>
</dbReference>
<dbReference type="SUPFAM" id="SSF100934">
    <property type="entry name" value="Heat shock protein 70kD (HSP70), C-terminal subdomain"/>
    <property type="match status" value="1"/>
</dbReference>
<dbReference type="PRINTS" id="PR00301">
    <property type="entry name" value="HEATSHOCK70"/>
</dbReference>
<feature type="modified residue" description="Phosphothreonine; by autocatalysis" evidence="7">
    <location>
        <position position="199"/>
    </location>
</feature>
<dbReference type="Pfam" id="PF00012">
    <property type="entry name" value="HSP70"/>
    <property type="match status" value="1"/>
</dbReference>
<dbReference type="PROSITE" id="PS00297">
    <property type="entry name" value="HSP70_1"/>
    <property type="match status" value="1"/>
</dbReference>
<evidence type="ECO:0000256" key="9">
    <source>
        <dbReference type="SAM" id="MobiDB-lite"/>
    </source>
</evidence>
<feature type="compositionally biased region" description="Low complexity" evidence="9">
    <location>
        <begin position="604"/>
        <end position="622"/>
    </location>
</feature>
<keyword evidence="6 7" id="KW-0346">Stress response</keyword>
<organism evidence="10 11">
    <name type="scientific">Marinobacter salinisoli</name>
    <dbReference type="NCBI Taxonomy" id="2769486"/>
    <lineage>
        <taxon>Bacteria</taxon>
        <taxon>Pseudomonadati</taxon>
        <taxon>Pseudomonadota</taxon>
        <taxon>Gammaproteobacteria</taxon>
        <taxon>Pseudomonadales</taxon>
        <taxon>Marinobacteraceae</taxon>
        <taxon>Marinobacter</taxon>
    </lineage>
</organism>
<dbReference type="HAMAP" id="MF_00332">
    <property type="entry name" value="DnaK"/>
    <property type="match status" value="1"/>
</dbReference>
<dbReference type="InterPro" id="IPR043129">
    <property type="entry name" value="ATPase_NBD"/>
</dbReference>
<comment type="function">
    <text evidence="7">Acts as a chaperone.</text>
</comment>
<dbReference type="Gene3D" id="3.30.420.40">
    <property type="match status" value="2"/>
</dbReference>